<feature type="compositionally biased region" description="Low complexity" evidence="6">
    <location>
        <begin position="1"/>
        <end position="21"/>
    </location>
</feature>
<dbReference type="InterPro" id="IPR036193">
    <property type="entry name" value="ADK_active_lid_dom_sf"/>
</dbReference>
<dbReference type="InterPro" id="IPR006259">
    <property type="entry name" value="Adenyl_kin_sub"/>
</dbReference>
<feature type="region of interest" description="Disordered" evidence="6">
    <location>
        <begin position="1"/>
        <end position="22"/>
    </location>
</feature>
<dbReference type="NCBIfam" id="NF011100">
    <property type="entry name" value="PRK14527.1"/>
    <property type="match status" value="1"/>
</dbReference>
<dbReference type="Proteomes" id="UP001295423">
    <property type="component" value="Unassembled WGS sequence"/>
</dbReference>
<dbReference type="CDD" id="cd01428">
    <property type="entry name" value="ADK"/>
    <property type="match status" value="1"/>
</dbReference>
<sequence>MTAQDSSNNSSEGSSSKTTTSVYSQGVTTKLASMNIQEATMDDKVGLYWPRMIMILLGPPGAGKGTHGPQIQQFLGIPQLSTGDMLRAAVSAGTEIGKRAEEIMKVGGLVGDDLVVGIIRDRIRHDDCRSGFLLDGFPRTLAQAKALDEMLAEEGSYVSKVIELRVPDEVLEGRIMQRWIHKESGRSYHIKTAAPKSMKLDDNGKPIPESMKDDMTGDQLIQRKDDNVKALGKRLQSYHEDTVPILDHYQPKGVVRTVNANQSIDGAWEEIQIKLRRR</sequence>
<dbReference type="SUPFAM" id="SSF57774">
    <property type="entry name" value="Microbial and mitochondrial ADK, insert 'zinc finger' domain"/>
    <property type="match status" value="1"/>
</dbReference>
<dbReference type="InterPro" id="IPR007862">
    <property type="entry name" value="Adenylate_kinase_lid-dom"/>
</dbReference>
<protein>
    <recommendedName>
        <fullName evidence="7">Adenylate kinase active site lid domain-containing protein</fullName>
    </recommendedName>
</protein>
<reference evidence="8" key="1">
    <citation type="submission" date="2023-08" db="EMBL/GenBank/DDBJ databases">
        <authorList>
            <person name="Audoor S."/>
            <person name="Bilcke G."/>
        </authorList>
    </citation>
    <scope>NUCLEOTIDE SEQUENCE</scope>
</reference>
<dbReference type="PRINTS" id="PR00094">
    <property type="entry name" value="ADENYLTKNASE"/>
</dbReference>
<keyword evidence="4 5" id="KW-0418">Kinase</keyword>
<comment type="caution">
    <text evidence="8">The sequence shown here is derived from an EMBL/GenBank/DDBJ whole genome shotgun (WGS) entry which is preliminary data.</text>
</comment>
<name>A0AAD2PU71_9STRA</name>
<dbReference type="NCBIfam" id="NF001381">
    <property type="entry name" value="PRK00279.1-3"/>
    <property type="match status" value="1"/>
</dbReference>
<evidence type="ECO:0000256" key="5">
    <source>
        <dbReference type="RuleBase" id="RU003330"/>
    </source>
</evidence>
<evidence type="ECO:0000256" key="3">
    <source>
        <dbReference type="ARBA" id="ARBA00022741"/>
    </source>
</evidence>
<evidence type="ECO:0000256" key="4">
    <source>
        <dbReference type="ARBA" id="ARBA00022777"/>
    </source>
</evidence>
<dbReference type="SUPFAM" id="SSF52540">
    <property type="entry name" value="P-loop containing nucleoside triphosphate hydrolases"/>
    <property type="match status" value="1"/>
</dbReference>
<accession>A0AAD2PU71</accession>
<dbReference type="InterPro" id="IPR033690">
    <property type="entry name" value="Adenylat_kinase_CS"/>
</dbReference>
<dbReference type="InterPro" id="IPR027417">
    <property type="entry name" value="P-loop_NTPase"/>
</dbReference>
<feature type="domain" description="Adenylate kinase active site lid" evidence="7">
    <location>
        <begin position="178"/>
        <end position="225"/>
    </location>
</feature>
<gene>
    <name evidence="8" type="ORF">CYCCA115_LOCUS11617</name>
</gene>
<evidence type="ECO:0000256" key="1">
    <source>
        <dbReference type="ARBA" id="ARBA00007220"/>
    </source>
</evidence>
<dbReference type="GO" id="GO:0004017">
    <property type="term" value="F:AMP kinase activity"/>
    <property type="evidence" value="ECO:0007669"/>
    <property type="project" value="InterPro"/>
</dbReference>
<dbReference type="NCBIfam" id="TIGR01351">
    <property type="entry name" value="adk"/>
    <property type="match status" value="1"/>
</dbReference>
<dbReference type="PROSITE" id="PS00113">
    <property type="entry name" value="ADENYLATE_KINASE"/>
    <property type="match status" value="1"/>
</dbReference>
<dbReference type="GO" id="GO:0005524">
    <property type="term" value="F:ATP binding"/>
    <property type="evidence" value="ECO:0007669"/>
    <property type="project" value="InterPro"/>
</dbReference>
<organism evidence="8 9">
    <name type="scientific">Cylindrotheca closterium</name>
    <dbReference type="NCBI Taxonomy" id="2856"/>
    <lineage>
        <taxon>Eukaryota</taxon>
        <taxon>Sar</taxon>
        <taxon>Stramenopiles</taxon>
        <taxon>Ochrophyta</taxon>
        <taxon>Bacillariophyta</taxon>
        <taxon>Bacillariophyceae</taxon>
        <taxon>Bacillariophycidae</taxon>
        <taxon>Bacillariales</taxon>
        <taxon>Bacillariaceae</taxon>
        <taxon>Cylindrotheca</taxon>
    </lineage>
</organism>
<evidence type="ECO:0000259" key="7">
    <source>
        <dbReference type="Pfam" id="PF05191"/>
    </source>
</evidence>
<dbReference type="HAMAP" id="MF_00235">
    <property type="entry name" value="Adenylate_kinase_Adk"/>
    <property type="match status" value="1"/>
</dbReference>
<evidence type="ECO:0000313" key="8">
    <source>
        <dbReference type="EMBL" id="CAJ1948439.1"/>
    </source>
</evidence>
<dbReference type="Pfam" id="PF00406">
    <property type="entry name" value="ADK"/>
    <property type="match status" value="1"/>
</dbReference>
<proteinExistence type="inferred from homology"/>
<dbReference type="FunFam" id="3.40.50.300:FF:000106">
    <property type="entry name" value="Adenylate kinase mitochondrial"/>
    <property type="match status" value="1"/>
</dbReference>
<evidence type="ECO:0000256" key="6">
    <source>
        <dbReference type="SAM" id="MobiDB-lite"/>
    </source>
</evidence>
<comment type="similarity">
    <text evidence="1 5">Belongs to the adenylate kinase family.</text>
</comment>
<dbReference type="AlphaFoldDB" id="A0AAD2PU71"/>
<keyword evidence="2 5" id="KW-0808">Transferase</keyword>
<evidence type="ECO:0000256" key="2">
    <source>
        <dbReference type="ARBA" id="ARBA00022679"/>
    </source>
</evidence>
<keyword evidence="9" id="KW-1185">Reference proteome</keyword>
<keyword evidence="3" id="KW-0547">Nucleotide-binding</keyword>
<dbReference type="PANTHER" id="PTHR23359">
    <property type="entry name" value="NUCLEOTIDE KINASE"/>
    <property type="match status" value="1"/>
</dbReference>
<dbReference type="Gene3D" id="3.40.50.300">
    <property type="entry name" value="P-loop containing nucleotide triphosphate hydrolases"/>
    <property type="match status" value="1"/>
</dbReference>
<dbReference type="InterPro" id="IPR000850">
    <property type="entry name" value="Adenylat/UMP-CMP_kin"/>
</dbReference>
<dbReference type="Pfam" id="PF05191">
    <property type="entry name" value="ADK_lid"/>
    <property type="match status" value="1"/>
</dbReference>
<dbReference type="EMBL" id="CAKOGP040001747">
    <property type="protein sequence ID" value="CAJ1948439.1"/>
    <property type="molecule type" value="Genomic_DNA"/>
</dbReference>
<evidence type="ECO:0000313" key="9">
    <source>
        <dbReference type="Proteomes" id="UP001295423"/>
    </source>
</evidence>